<feature type="compositionally biased region" description="Basic and acidic residues" evidence="6">
    <location>
        <begin position="951"/>
        <end position="970"/>
    </location>
</feature>
<dbReference type="CDD" id="cd15565">
    <property type="entry name" value="PHD2_NSD"/>
    <property type="match status" value="1"/>
</dbReference>
<evidence type="ECO:0000259" key="7">
    <source>
        <dbReference type="SMART" id="SM00249"/>
    </source>
</evidence>
<dbReference type="GO" id="GO:0005634">
    <property type="term" value="C:nucleus"/>
    <property type="evidence" value="ECO:0007669"/>
    <property type="project" value="UniProtKB-SubCell"/>
</dbReference>
<evidence type="ECO:0000256" key="2">
    <source>
        <dbReference type="ARBA" id="ARBA00022723"/>
    </source>
</evidence>
<evidence type="ECO:0000313" key="8">
    <source>
        <dbReference type="EMBL" id="KAK1395074.1"/>
    </source>
</evidence>
<organism evidence="8 9">
    <name type="scientific">Heracleum sosnowskyi</name>
    <dbReference type="NCBI Taxonomy" id="360622"/>
    <lineage>
        <taxon>Eukaryota</taxon>
        <taxon>Viridiplantae</taxon>
        <taxon>Streptophyta</taxon>
        <taxon>Embryophyta</taxon>
        <taxon>Tracheophyta</taxon>
        <taxon>Spermatophyta</taxon>
        <taxon>Magnoliopsida</taxon>
        <taxon>eudicotyledons</taxon>
        <taxon>Gunneridae</taxon>
        <taxon>Pentapetalae</taxon>
        <taxon>asterids</taxon>
        <taxon>campanulids</taxon>
        <taxon>Apiales</taxon>
        <taxon>Apiaceae</taxon>
        <taxon>Apioideae</taxon>
        <taxon>apioid superclade</taxon>
        <taxon>Tordylieae</taxon>
        <taxon>Tordyliinae</taxon>
        <taxon>Heracleum</taxon>
    </lineage>
</organism>
<comment type="caution">
    <text evidence="8">The sequence shown here is derived from an EMBL/GenBank/DDBJ whole genome shotgun (WGS) entry which is preliminary data.</text>
</comment>
<dbReference type="InterPro" id="IPR055198">
    <property type="entry name" value="NSD_PHD"/>
</dbReference>
<sequence>MASSDDEGEPVLHSVSDYNFVDDSDEPVSFSELPVQWSDGERTGGKQKQIFMHGSIDNGLQKIYKQVEAWKFDLSNVKPEISVLLSKENNWMKLEKPRKSHEALFRTILVTLRSLHFLSRNPEASGRVLCEHLCKVFRFEPGPSENDLVDHTILISEAVKRDELLANAKILTTFLDKDPKGRIFFEKSQDAEASTTTKSEFIVDDDIFDETEEAESDDEDQGDKVCAICDNGGDILCCEGKCLRSFHATEEAGSDSECVSLGFSDEQVEAIQNFYCKNCQYKRHQCFACGKLGSSDDKSSACEVFRCVSGECGRFYHPHCVSKLLHPARESQAKELEGKISSGASFTCPFHKCCVCKQTETEGDPDLRFAMCRRCPKSYHKKCLPREIVFDGSEDADDDVLPRAWEKLMPKKRILIYCLEHEIDEELATPLRDHIKFPIVTKKKHPSEMLSSKEKVLMKKRNVVVGDASRKKTLSKPTVDIDKVSGAGKQGVPIRKGDGKFTGVNCSKKSKVMDLSRKPLSKTSSMVKSTQDKGKPSLGLGLFNLLEQSEDNGAANGEHGRTSTVKSVACKASSLPPLDAESERRILALMKDATSSITLSKIVDKYKVPTTHAYSSKQTVDRTITMGKVEGSVEALREAVKKLEEGGTIEDARAVCGPGLLNEMMKWKSKLRVYLAPFLHGNRYTSFGRHFTKTDKLEKVVDKLHWYAEDGDMIVDFCCGANDFSCIMKKRLDETGKKCHYKNYDVMQPKNDFNFEKRDWMTVDPSELPSGSQLIMGLNPPFGVKSALANKFIDKALKFKPKLIALIVPPETERLDEKDPPYDLVFEDSELLAGKSFYLPGSVDINDKQMDQWNAKPPPLSFWSRKDWTAKHQAIAKNHGGLYRTQEVLQRDDNCKETYVHEFPSEDKRHCKEIPVQSYTAVNAEQNGTAPNVTESRKEMLCNLGGLGSEVQDRRKNQLNENSNKKRGEGNQRIGSGELLQEEKWRRGLGDISSEDKQKKRESTDVFVEVKQKIKGSGEILQEDKNKIGGSGKRSVDEVKKIGTGELSMDKKRKGSHDISPDGKNKRRGASEAEVRHDRRGSHEIPPDKKRRESYEMSPEVRQKVIGSREILPIEKQNSSLLHRQFQPVETASLAGIQTETYQHFDVRVSGPQQFGARYDGIRENSGTQQFGARYDGIREDAMAYRYEAIHEDPYQSSLYDNRFSEMQFPGYQRESADYHGYTPQVENPPCQRSSYFGSHDSRITTPYENFGSAANLSYTRNSSTSATQRYVPRLDELNQPRVNNSGPDLGFPTGGVYDPRASRPYPDPNGYYPGPYFRQ</sequence>
<dbReference type="InterPro" id="IPR058939">
    <property type="entry name" value="Mtase_EDM2"/>
</dbReference>
<keyword evidence="5" id="KW-0539">Nucleus</keyword>
<dbReference type="Proteomes" id="UP001237642">
    <property type="component" value="Unassembled WGS sequence"/>
</dbReference>
<keyword evidence="3" id="KW-0863">Zinc-finger</keyword>
<evidence type="ECO:0000313" key="9">
    <source>
        <dbReference type="Proteomes" id="UP001237642"/>
    </source>
</evidence>
<reference evidence="8" key="2">
    <citation type="submission" date="2023-05" db="EMBL/GenBank/DDBJ databases">
        <authorList>
            <person name="Schelkunov M.I."/>
        </authorList>
    </citation>
    <scope>NUCLEOTIDE SEQUENCE</scope>
    <source>
        <strain evidence="8">Hsosn_3</strain>
        <tissue evidence="8">Leaf</tissue>
    </source>
</reference>
<proteinExistence type="predicted"/>
<dbReference type="PANTHER" id="PTHR46235">
    <property type="entry name" value="PHD FINGER-CONTAINING PROTEIN DDB_G0268158"/>
    <property type="match status" value="1"/>
</dbReference>
<reference evidence="8" key="1">
    <citation type="submission" date="2023-02" db="EMBL/GenBank/DDBJ databases">
        <title>Genome of toxic invasive species Heracleum sosnowskyi carries increased number of genes despite the absence of recent whole-genome duplications.</title>
        <authorList>
            <person name="Schelkunov M."/>
            <person name="Shtratnikova V."/>
            <person name="Makarenko M."/>
            <person name="Klepikova A."/>
            <person name="Omelchenko D."/>
            <person name="Novikova G."/>
            <person name="Obukhova E."/>
            <person name="Bogdanov V."/>
            <person name="Penin A."/>
            <person name="Logacheva M."/>
        </authorList>
    </citation>
    <scope>NUCLEOTIDE SEQUENCE</scope>
    <source>
        <strain evidence="8">Hsosn_3</strain>
        <tissue evidence="8">Leaf</tissue>
    </source>
</reference>
<dbReference type="Pfam" id="PF12047">
    <property type="entry name" value="DNMT1-RFD"/>
    <property type="match status" value="1"/>
</dbReference>
<protein>
    <submittedName>
        <fullName evidence="8">Protein ENHANCED DOWNY MILDEW 2</fullName>
    </submittedName>
</protein>
<keyword evidence="4" id="KW-0862">Zinc</keyword>
<evidence type="ECO:0000256" key="4">
    <source>
        <dbReference type="ARBA" id="ARBA00022833"/>
    </source>
</evidence>
<dbReference type="InterPro" id="IPR001965">
    <property type="entry name" value="Znf_PHD"/>
</dbReference>
<feature type="region of interest" description="Disordered" evidence="6">
    <location>
        <begin position="1022"/>
        <end position="1100"/>
    </location>
</feature>
<dbReference type="EMBL" id="JAUIZM010000003">
    <property type="protein sequence ID" value="KAK1395074.1"/>
    <property type="molecule type" value="Genomic_DNA"/>
</dbReference>
<evidence type="ECO:0000256" key="6">
    <source>
        <dbReference type="SAM" id="MobiDB-lite"/>
    </source>
</evidence>
<feature type="region of interest" description="Disordered" evidence="6">
    <location>
        <begin position="1276"/>
        <end position="1320"/>
    </location>
</feature>
<feature type="compositionally biased region" description="Basic and acidic residues" evidence="6">
    <location>
        <begin position="1034"/>
        <end position="1043"/>
    </location>
</feature>
<accession>A0AAD8N3A8</accession>
<keyword evidence="9" id="KW-1185">Reference proteome</keyword>
<dbReference type="SUPFAM" id="SSF57903">
    <property type="entry name" value="FYVE/PHD zinc finger"/>
    <property type="match status" value="1"/>
</dbReference>
<dbReference type="Gene3D" id="3.30.40.10">
    <property type="entry name" value="Zinc/RING finger domain, C3HC4 (zinc finger)"/>
    <property type="match status" value="2"/>
</dbReference>
<comment type="subcellular location">
    <subcellularLocation>
        <location evidence="1">Nucleus</location>
    </subcellularLocation>
</comment>
<feature type="compositionally biased region" description="Basic and acidic residues" evidence="6">
    <location>
        <begin position="1056"/>
        <end position="1100"/>
    </location>
</feature>
<feature type="domain" description="Zinc finger PHD-type" evidence="7">
    <location>
        <begin position="353"/>
        <end position="422"/>
    </location>
</feature>
<dbReference type="InterPro" id="IPR022702">
    <property type="entry name" value="Cytosine_MeTrfase1_RFD"/>
</dbReference>
<keyword evidence="2" id="KW-0479">Metal-binding</keyword>
<feature type="region of interest" description="Disordered" evidence="6">
    <location>
        <begin position="512"/>
        <end position="533"/>
    </location>
</feature>
<feature type="region of interest" description="Disordered" evidence="6">
    <location>
        <begin position="946"/>
        <end position="1005"/>
    </location>
</feature>
<dbReference type="SMART" id="SM00249">
    <property type="entry name" value="PHD"/>
    <property type="match status" value="3"/>
</dbReference>
<dbReference type="Pfam" id="PF22908">
    <property type="entry name" value="PHD_NSD"/>
    <property type="match status" value="1"/>
</dbReference>
<feature type="domain" description="Zinc finger PHD-type" evidence="7">
    <location>
        <begin position="225"/>
        <end position="280"/>
    </location>
</feature>
<feature type="compositionally biased region" description="Low complexity" evidence="6">
    <location>
        <begin position="1309"/>
        <end position="1320"/>
    </location>
</feature>
<dbReference type="InterPro" id="IPR013083">
    <property type="entry name" value="Znf_RING/FYVE/PHD"/>
</dbReference>
<dbReference type="Pfam" id="PF26055">
    <property type="entry name" value="Mtase_EDM2"/>
    <property type="match status" value="1"/>
</dbReference>
<feature type="domain" description="Zinc finger PHD-type" evidence="7">
    <location>
        <begin position="285"/>
        <end position="352"/>
    </location>
</feature>
<evidence type="ECO:0000256" key="1">
    <source>
        <dbReference type="ARBA" id="ARBA00004123"/>
    </source>
</evidence>
<dbReference type="InterPro" id="IPR011011">
    <property type="entry name" value="Znf_FYVE_PHD"/>
</dbReference>
<evidence type="ECO:0000256" key="3">
    <source>
        <dbReference type="ARBA" id="ARBA00022771"/>
    </source>
</evidence>
<gene>
    <name evidence="8" type="ORF">POM88_014130</name>
</gene>
<feature type="compositionally biased region" description="Basic and acidic residues" evidence="6">
    <location>
        <begin position="981"/>
        <end position="1005"/>
    </location>
</feature>
<evidence type="ECO:0000256" key="5">
    <source>
        <dbReference type="ARBA" id="ARBA00023242"/>
    </source>
</evidence>
<dbReference type="GO" id="GO:0008270">
    <property type="term" value="F:zinc ion binding"/>
    <property type="evidence" value="ECO:0007669"/>
    <property type="project" value="UniProtKB-KW"/>
</dbReference>
<name>A0AAD8N3A8_9APIA</name>
<dbReference type="PANTHER" id="PTHR46235:SF3">
    <property type="entry name" value="PHD FINGER-CONTAINING PROTEIN DDB_G0268158"/>
    <property type="match status" value="1"/>
</dbReference>